<evidence type="ECO:0000259" key="8">
    <source>
        <dbReference type="PROSITE" id="PS50893"/>
    </source>
</evidence>
<dbReference type="Proteomes" id="UP001482513">
    <property type="component" value="Unassembled WGS sequence"/>
</dbReference>
<dbReference type="Gene3D" id="3.40.50.300">
    <property type="entry name" value="P-loop containing nucleotide triphosphate hydrolases"/>
    <property type="match status" value="1"/>
</dbReference>
<organism evidence="10 11">
    <name type="scientific">Leptolyngbya subtilissima DQ-A4</name>
    <dbReference type="NCBI Taxonomy" id="2933933"/>
    <lineage>
        <taxon>Bacteria</taxon>
        <taxon>Bacillati</taxon>
        <taxon>Cyanobacteriota</taxon>
        <taxon>Cyanophyceae</taxon>
        <taxon>Leptolyngbyales</taxon>
        <taxon>Leptolyngbyaceae</taxon>
        <taxon>Leptolyngbya group</taxon>
        <taxon>Leptolyngbya</taxon>
    </lineage>
</organism>
<name>A0ABV0KB18_9CYAN</name>
<evidence type="ECO:0000256" key="3">
    <source>
        <dbReference type="ARBA" id="ARBA00022741"/>
    </source>
</evidence>
<proteinExistence type="predicted"/>
<feature type="transmembrane region" description="Helical" evidence="7">
    <location>
        <begin position="18"/>
        <end position="39"/>
    </location>
</feature>
<accession>A0ABV0KB18</accession>
<feature type="domain" description="ABC transmembrane type-1" evidence="9">
    <location>
        <begin position="20"/>
        <end position="310"/>
    </location>
</feature>
<feature type="domain" description="ABC transporter" evidence="8">
    <location>
        <begin position="417"/>
        <end position="635"/>
    </location>
</feature>
<dbReference type="InterPro" id="IPR039421">
    <property type="entry name" value="Type_1_exporter"/>
</dbReference>
<evidence type="ECO:0000256" key="2">
    <source>
        <dbReference type="ARBA" id="ARBA00022692"/>
    </source>
</evidence>
<evidence type="ECO:0000259" key="9">
    <source>
        <dbReference type="PROSITE" id="PS50929"/>
    </source>
</evidence>
<evidence type="ECO:0000313" key="11">
    <source>
        <dbReference type="Proteomes" id="UP001482513"/>
    </source>
</evidence>
<dbReference type="SUPFAM" id="SSF52540">
    <property type="entry name" value="P-loop containing nucleoside triphosphate hydrolases"/>
    <property type="match status" value="1"/>
</dbReference>
<evidence type="ECO:0000256" key="6">
    <source>
        <dbReference type="ARBA" id="ARBA00023136"/>
    </source>
</evidence>
<keyword evidence="2 7" id="KW-0812">Transmembrane</keyword>
<dbReference type="SMART" id="SM00382">
    <property type="entry name" value="AAA"/>
    <property type="match status" value="1"/>
</dbReference>
<feature type="transmembrane region" description="Helical" evidence="7">
    <location>
        <begin position="287"/>
        <end position="308"/>
    </location>
</feature>
<dbReference type="InterPro" id="IPR003593">
    <property type="entry name" value="AAA+_ATPase"/>
</dbReference>
<dbReference type="PANTHER" id="PTHR24221">
    <property type="entry name" value="ATP-BINDING CASSETTE SUB-FAMILY B"/>
    <property type="match status" value="1"/>
</dbReference>
<keyword evidence="3" id="KW-0547">Nucleotide-binding</keyword>
<dbReference type="GO" id="GO:0005524">
    <property type="term" value="F:ATP binding"/>
    <property type="evidence" value="ECO:0007669"/>
    <property type="project" value="UniProtKB-KW"/>
</dbReference>
<keyword evidence="11" id="KW-1185">Reference proteome</keyword>
<dbReference type="Pfam" id="PF00664">
    <property type="entry name" value="ABC_membrane"/>
    <property type="match status" value="1"/>
</dbReference>
<dbReference type="PROSITE" id="PS50929">
    <property type="entry name" value="ABC_TM1F"/>
    <property type="match status" value="1"/>
</dbReference>
<sequence>MPPITHLLWQLIRYAQRLYWVDTLLWLFILGLPAVPGLIIREFFDTLTGESRFGASPWVWIGLLLAVGVARVVAIFVGRITKTQHRFLISGLVRHNLLHELLKRPGAELATGGADGQNASPGEILSYFRDDAAQIEDVVVGTNEIFGAGVFAVGSVALLISVNPTMTLLVFLPLCAIALLAHQAEHRLKRYRRASRQATQQVTGLIGELFTAVQAVKVAGAEAQMLEELEERCDRRRDLMVRDQVFTAILNSGFENIVSIGTGLILLVASQSLGTQGDLTVGDFALFVYYLSFVTYFLAFLGGFIATIKQSEVSFERMGKLVGAWEGERVGGWESRRVGAWERGQVDDTSTHEITESQPSTLPPTHPLIYPSTHPPTLPPPHPLTHPHPLYLKPILSSGPALPSMVTTIASEPLNELRVEGLTYCYPGGGGISDISFTLTQGSLTVITGRVGAGKTTLLRVLLGLLPRQSGVLYWNGQPILDPATFLVPPRAAYTPQIPQLFSASLRENLLLGLSDTVGQEQLDRAIATAVFDRDLAAMPEGLDTLIGTRGFRLSGGQKQRAAAARMLLRQPALMVFDDLSSALDVETEQRLWEQIFTPSTHPPLPPTCLVVSHRPSVLNRASQILFLENGRIQS</sequence>
<dbReference type="EMBL" id="JAMPKX010000010">
    <property type="protein sequence ID" value="MEP0949128.1"/>
    <property type="molecule type" value="Genomic_DNA"/>
</dbReference>
<protein>
    <submittedName>
        <fullName evidence="10">ABC transporter ATP-binding protein/permease</fullName>
    </submittedName>
</protein>
<feature type="transmembrane region" description="Helical" evidence="7">
    <location>
        <begin position="245"/>
        <end position="267"/>
    </location>
</feature>
<feature type="transmembrane region" description="Helical" evidence="7">
    <location>
        <begin position="166"/>
        <end position="184"/>
    </location>
</feature>
<dbReference type="InterPro" id="IPR036640">
    <property type="entry name" value="ABC1_TM_sf"/>
</dbReference>
<dbReference type="InterPro" id="IPR003439">
    <property type="entry name" value="ABC_transporter-like_ATP-bd"/>
</dbReference>
<dbReference type="InterPro" id="IPR027417">
    <property type="entry name" value="P-loop_NTPase"/>
</dbReference>
<dbReference type="PANTHER" id="PTHR24221:SF423">
    <property type="entry name" value="ABC TRANSPORTER"/>
    <property type="match status" value="1"/>
</dbReference>
<comment type="subcellular location">
    <subcellularLocation>
        <location evidence="1">Cell membrane</location>
        <topology evidence="1">Multi-pass membrane protein</topology>
    </subcellularLocation>
</comment>
<gene>
    <name evidence="10" type="ORF">NC992_19765</name>
</gene>
<evidence type="ECO:0000313" key="10">
    <source>
        <dbReference type="EMBL" id="MEP0949128.1"/>
    </source>
</evidence>
<dbReference type="SUPFAM" id="SSF90123">
    <property type="entry name" value="ABC transporter transmembrane region"/>
    <property type="match status" value="1"/>
</dbReference>
<evidence type="ECO:0000256" key="7">
    <source>
        <dbReference type="SAM" id="Phobius"/>
    </source>
</evidence>
<evidence type="ECO:0000256" key="1">
    <source>
        <dbReference type="ARBA" id="ARBA00004651"/>
    </source>
</evidence>
<feature type="transmembrane region" description="Helical" evidence="7">
    <location>
        <begin position="138"/>
        <end position="160"/>
    </location>
</feature>
<dbReference type="PROSITE" id="PS50893">
    <property type="entry name" value="ABC_TRANSPORTER_2"/>
    <property type="match status" value="1"/>
</dbReference>
<dbReference type="RefSeq" id="WP_242021186.1">
    <property type="nucleotide sequence ID" value="NZ_JAMPKX010000010.1"/>
</dbReference>
<comment type="caution">
    <text evidence="10">The sequence shown here is derived from an EMBL/GenBank/DDBJ whole genome shotgun (WGS) entry which is preliminary data.</text>
</comment>
<dbReference type="CDD" id="cd07346">
    <property type="entry name" value="ABC_6TM_exporters"/>
    <property type="match status" value="1"/>
</dbReference>
<keyword evidence="6 7" id="KW-0472">Membrane</keyword>
<evidence type="ECO:0000256" key="4">
    <source>
        <dbReference type="ARBA" id="ARBA00022840"/>
    </source>
</evidence>
<dbReference type="InterPro" id="IPR011527">
    <property type="entry name" value="ABC1_TM_dom"/>
</dbReference>
<dbReference type="Gene3D" id="1.20.1560.10">
    <property type="entry name" value="ABC transporter type 1, transmembrane domain"/>
    <property type="match status" value="1"/>
</dbReference>
<evidence type="ECO:0000256" key="5">
    <source>
        <dbReference type="ARBA" id="ARBA00022989"/>
    </source>
</evidence>
<reference evidence="10 11" key="1">
    <citation type="submission" date="2022-04" db="EMBL/GenBank/DDBJ databases">
        <title>Positive selection, recombination, and allopatry shape intraspecific diversity of widespread and dominant cyanobacteria.</title>
        <authorList>
            <person name="Wei J."/>
            <person name="Shu W."/>
            <person name="Hu C."/>
        </authorList>
    </citation>
    <scope>NUCLEOTIDE SEQUENCE [LARGE SCALE GENOMIC DNA]</scope>
    <source>
        <strain evidence="10 11">DQ-A4</strain>
    </source>
</reference>
<dbReference type="Pfam" id="PF00005">
    <property type="entry name" value="ABC_tran"/>
    <property type="match status" value="1"/>
</dbReference>
<keyword evidence="5 7" id="KW-1133">Transmembrane helix</keyword>
<keyword evidence="4 10" id="KW-0067">ATP-binding</keyword>
<feature type="transmembrane region" description="Helical" evidence="7">
    <location>
        <begin position="59"/>
        <end position="78"/>
    </location>
</feature>